<organism evidence="2 3">
    <name type="scientific">Colletotrichum orchidophilum</name>
    <dbReference type="NCBI Taxonomy" id="1209926"/>
    <lineage>
        <taxon>Eukaryota</taxon>
        <taxon>Fungi</taxon>
        <taxon>Dikarya</taxon>
        <taxon>Ascomycota</taxon>
        <taxon>Pezizomycotina</taxon>
        <taxon>Sordariomycetes</taxon>
        <taxon>Hypocreomycetidae</taxon>
        <taxon>Glomerellales</taxon>
        <taxon>Glomerellaceae</taxon>
        <taxon>Colletotrichum</taxon>
    </lineage>
</organism>
<keyword evidence="3" id="KW-1185">Reference proteome</keyword>
<dbReference type="PANTHER" id="PTHR37049">
    <property type="entry name" value="PEPTIDASE S41 FAMILY PROTEIN"/>
    <property type="match status" value="1"/>
</dbReference>
<protein>
    <submittedName>
        <fullName evidence="2">Peptidase S41 family protein</fullName>
    </submittedName>
</protein>
<dbReference type="Proteomes" id="UP000176998">
    <property type="component" value="Unassembled WGS sequence"/>
</dbReference>
<proteinExistence type="predicted"/>
<evidence type="ECO:0000313" key="3">
    <source>
        <dbReference type="Proteomes" id="UP000176998"/>
    </source>
</evidence>
<dbReference type="STRING" id="1209926.A0A1G4AYY8"/>
<gene>
    <name evidence="2" type="ORF">CORC01_10308</name>
</gene>
<feature type="region of interest" description="Disordered" evidence="1">
    <location>
        <begin position="113"/>
        <end position="139"/>
    </location>
</feature>
<dbReference type="EMBL" id="MJBS01000101">
    <property type="protein sequence ID" value="OHE94380.1"/>
    <property type="molecule type" value="Genomic_DNA"/>
</dbReference>
<reference evidence="2 3" key="1">
    <citation type="submission" date="2016-09" db="EMBL/GenBank/DDBJ databases">
        <authorList>
            <person name="Capua I."/>
            <person name="De Benedictis P."/>
            <person name="Joannis T."/>
            <person name="Lombin L.H."/>
            <person name="Cattoli G."/>
        </authorList>
    </citation>
    <scope>NUCLEOTIDE SEQUENCE [LARGE SCALE GENOMIC DNA]</scope>
    <source>
        <strain evidence="2 3">IMI 309357</strain>
    </source>
</reference>
<dbReference type="InterPro" id="IPR052766">
    <property type="entry name" value="S41A_metabolite_peptidase"/>
</dbReference>
<sequence length="166" mass="18354">MQAVGRTRGARIYSGDFLDSDFALARKKNDAAAARLPAVRDTGMYVSYAAFNLRDQLRKNDVSTPLQFHYSAADYGLEYTLDNANNMTALWQDVARVSFENVSMCVEGSTRYTSRDDTVPKAPPKATNFSPSAPKTDTKYTIDCEPDTRNGLPAAQGIITRQNLVQ</sequence>
<evidence type="ECO:0000256" key="1">
    <source>
        <dbReference type="SAM" id="MobiDB-lite"/>
    </source>
</evidence>
<accession>A0A1G4AYY8</accession>
<dbReference type="AlphaFoldDB" id="A0A1G4AYY8"/>
<dbReference type="PANTHER" id="PTHR37049:SF5">
    <property type="entry name" value="TAIL SPECIFIC PROTEASE DOMAIN-CONTAINING PROTEIN"/>
    <property type="match status" value="1"/>
</dbReference>
<dbReference type="RefSeq" id="XP_022471543.1">
    <property type="nucleotide sequence ID" value="XM_022621936.1"/>
</dbReference>
<dbReference type="GeneID" id="34563446"/>
<comment type="caution">
    <text evidence="2">The sequence shown here is derived from an EMBL/GenBank/DDBJ whole genome shotgun (WGS) entry which is preliminary data.</text>
</comment>
<evidence type="ECO:0000313" key="2">
    <source>
        <dbReference type="EMBL" id="OHE94380.1"/>
    </source>
</evidence>
<name>A0A1G4AYY8_9PEZI</name>
<dbReference type="OrthoDB" id="27214at2759"/>